<accession>A0A2V5JHY7</accession>
<keyword evidence="1" id="KW-0001">2Fe-2S</keyword>
<dbReference type="PANTHER" id="PTHR30204:SF0">
    <property type="entry name" value="REDOX-SENSITIVE TRANSCRIPTIONAL ACTIVATOR SOXR"/>
    <property type="match status" value="1"/>
</dbReference>
<evidence type="ECO:0000259" key="9">
    <source>
        <dbReference type="PROSITE" id="PS50937"/>
    </source>
</evidence>
<name>A0A2V5JHY7_9MICC</name>
<evidence type="ECO:0000313" key="11">
    <source>
        <dbReference type="Proteomes" id="UP000247980"/>
    </source>
</evidence>
<protein>
    <submittedName>
        <fullName evidence="10">Redox-sensitive transcriptional activator SoxR</fullName>
    </submittedName>
</protein>
<feature type="domain" description="HTH merR-type" evidence="9">
    <location>
        <begin position="37"/>
        <end position="105"/>
    </location>
</feature>
<dbReference type="InterPro" id="IPR047057">
    <property type="entry name" value="MerR_fam"/>
</dbReference>
<gene>
    <name evidence="10" type="primary">soxR</name>
    <name evidence="10" type="ORF">CVS30_03455</name>
</gene>
<evidence type="ECO:0000256" key="8">
    <source>
        <dbReference type="SAM" id="MobiDB-lite"/>
    </source>
</evidence>
<dbReference type="PRINTS" id="PR00040">
    <property type="entry name" value="HTHMERR"/>
</dbReference>
<dbReference type="Pfam" id="PF09278">
    <property type="entry name" value="MerR-DNA-bind"/>
    <property type="match status" value="1"/>
</dbReference>
<keyword evidence="2" id="KW-0479">Metal-binding</keyword>
<evidence type="ECO:0000256" key="2">
    <source>
        <dbReference type="ARBA" id="ARBA00022723"/>
    </source>
</evidence>
<dbReference type="OrthoDB" id="9802944at2"/>
<dbReference type="NCBIfam" id="TIGR01950">
    <property type="entry name" value="SoxR"/>
    <property type="match status" value="1"/>
</dbReference>
<dbReference type="AlphaFoldDB" id="A0A2V5JHY7"/>
<evidence type="ECO:0000256" key="5">
    <source>
        <dbReference type="ARBA" id="ARBA00023015"/>
    </source>
</evidence>
<keyword evidence="6" id="KW-0238">DNA-binding</keyword>
<dbReference type="GO" id="GO:0003677">
    <property type="term" value="F:DNA binding"/>
    <property type="evidence" value="ECO:0007669"/>
    <property type="project" value="UniProtKB-KW"/>
</dbReference>
<keyword evidence="3" id="KW-0408">Iron</keyword>
<reference evidence="10 11" key="1">
    <citation type="submission" date="2018-05" db="EMBL/GenBank/DDBJ databases">
        <title>Genetic diversity of glacier-inhabiting Cryobacterium bacteria in China and description of Cryobacterium mengkeensis sp. nov. and Arthrobacter glacialis sp. nov.</title>
        <authorList>
            <person name="Liu Q."/>
            <person name="Xin Y.-H."/>
        </authorList>
    </citation>
    <scope>NUCLEOTIDE SEQUENCE [LARGE SCALE GENOMIC DNA]</scope>
    <source>
        <strain evidence="10 11">B7</strain>
    </source>
</reference>
<dbReference type="PROSITE" id="PS50937">
    <property type="entry name" value="HTH_MERR_2"/>
    <property type="match status" value="1"/>
</dbReference>
<dbReference type="Gene3D" id="1.10.1660.10">
    <property type="match status" value="1"/>
</dbReference>
<dbReference type="SMART" id="SM00422">
    <property type="entry name" value="HTH_MERR"/>
    <property type="match status" value="1"/>
</dbReference>
<dbReference type="InterPro" id="IPR000551">
    <property type="entry name" value="MerR-type_HTH_dom"/>
</dbReference>
<keyword evidence="4" id="KW-0411">Iron-sulfur</keyword>
<dbReference type="Pfam" id="PF00376">
    <property type="entry name" value="MerR"/>
    <property type="match status" value="1"/>
</dbReference>
<evidence type="ECO:0000256" key="1">
    <source>
        <dbReference type="ARBA" id="ARBA00022714"/>
    </source>
</evidence>
<dbReference type="InterPro" id="IPR010211">
    <property type="entry name" value="Redox-sen_tscrpt-act_SoxR"/>
</dbReference>
<feature type="region of interest" description="Disordered" evidence="8">
    <location>
        <begin position="1"/>
        <end position="29"/>
    </location>
</feature>
<keyword evidence="11" id="KW-1185">Reference proteome</keyword>
<keyword evidence="5" id="KW-0805">Transcription regulation</keyword>
<evidence type="ECO:0000256" key="4">
    <source>
        <dbReference type="ARBA" id="ARBA00023014"/>
    </source>
</evidence>
<sequence length="192" mass="20441">MKFSTRPLPGSARSPITKVVLPPDTSDGVPAQRSQELLSVGQVAQRGGVSVSALHFYERQGLIFSSRTSGNQRRYPRSVLRRVAVIRAAQRAGIPLALVATVFEELPDHGVPTQADWQRLSEHWQAELTARIEALERLRGSLGGCIGCGCLSLAECGFVNPEDQVAQAGPGARVFDGAHLPDASGMGTASSI</sequence>
<dbReference type="SUPFAM" id="SSF46955">
    <property type="entry name" value="Putative DNA-binding domain"/>
    <property type="match status" value="1"/>
</dbReference>
<proteinExistence type="predicted"/>
<dbReference type="EMBL" id="QJVC01000002">
    <property type="protein sequence ID" value="PYI39737.1"/>
    <property type="molecule type" value="Genomic_DNA"/>
</dbReference>
<dbReference type="CDD" id="cd01110">
    <property type="entry name" value="HTH_SoxR"/>
    <property type="match status" value="1"/>
</dbReference>
<evidence type="ECO:0000313" key="10">
    <source>
        <dbReference type="EMBL" id="PYI39737.1"/>
    </source>
</evidence>
<evidence type="ECO:0000256" key="7">
    <source>
        <dbReference type="ARBA" id="ARBA00023163"/>
    </source>
</evidence>
<dbReference type="GO" id="GO:0006979">
    <property type="term" value="P:response to oxidative stress"/>
    <property type="evidence" value="ECO:0007669"/>
    <property type="project" value="InterPro"/>
</dbReference>
<comment type="caution">
    <text evidence="10">The sequence shown here is derived from an EMBL/GenBank/DDBJ whole genome shotgun (WGS) entry which is preliminary data.</text>
</comment>
<dbReference type="Proteomes" id="UP000247980">
    <property type="component" value="Unassembled WGS sequence"/>
</dbReference>
<dbReference type="GO" id="GO:0051537">
    <property type="term" value="F:2 iron, 2 sulfur cluster binding"/>
    <property type="evidence" value="ECO:0007669"/>
    <property type="project" value="UniProtKB-KW"/>
</dbReference>
<evidence type="ECO:0000256" key="3">
    <source>
        <dbReference type="ARBA" id="ARBA00023004"/>
    </source>
</evidence>
<dbReference type="GO" id="GO:0046872">
    <property type="term" value="F:metal ion binding"/>
    <property type="evidence" value="ECO:0007669"/>
    <property type="project" value="UniProtKB-KW"/>
</dbReference>
<keyword evidence="7" id="KW-0804">Transcription</keyword>
<dbReference type="GO" id="GO:0003700">
    <property type="term" value="F:DNA-binding transcription factor activity"/>
    <property type="evidence" value="ECO:0007669"/>
    <property type="project" value="InterPro"/>
</dbReference>
<dbReference type="PANTHER" id="PTHR30204">
    <property type="entry name" value="REDOX-CYCLING DRUG-SENSING TRANSCRIPTIONAL ACTIVATOR SOXR"/>
    <property type="match status" value="1"/>
</dbReference>
<dbReference type="InterPro" id="IPR009061">
    <property type="entry name" value="DNA-bd_dom_put_sf"/>
</dbReference>
<evidence type="ECO:0000256" key="6">
    <source>
        <dbReference type="ARBA" id="ARBA00023125"/>
    </source>
</evidence>
<organism evidence="10 11">
    <name type="scientific">Arthrobacter psychrolactophilus</name>
    <dbReference type="NCBI Taxonomy" id="92442"/>
    <lineage>
        <taxon>Bacteria</taxon>
        <taxon>Bacillati</taxon>
        <taxon>Actinomycetota</taxon>
        <taxon>Actinomycetes</taxon>
        <taxon>Micrococcales</taxon>
        <taxon>Micrococcaceae</taxon>
        <taxon>Arthrobacter</taxon>
    </lineage>
</organism>
<dbReference type="InterPro" id="IPR015358">
    <property type="entry name" value="Tscrpt_reg_MerR_DNA-bd"/>
</dbReference>